<dbReference type="Gene3D" id="1.10.1740.10">
    <property type="match status" value="1"/>
</dbReference>
<dbReference type="SUPFAM" id="SSF88946">
    <property type="entry name" value="Sigma2 domain of RNA polymerase sigma factors"/>
    <property type="match status" value="1"/>
</dbReference>
<evidence type="ECO:0000256" key="4">
    <source>
        <dbReference type="ARBA" id="ARBA00023163"/>
    </source>
</evidence>
<organism evidence="6 7">
    <name type="scientific">Candidatus Desulfacyla euxinica</name>
    <dbReference type="NCBI Taxonomy" id="2841693"/>
    <lineage>
        <taxon>Bacteria</taxon>
        <taxon>Deltaproteobacteria</taxon>
        <taxon>Candidatus Desulfacyla</taxon>
    </lineage>
</organism>
<dbReference type="PANTHER" id="PTHR43133">
    <property type="entry name" value="RNA POLYMERASE ECF-TYPE SIGMA FACTO"/>
    <property type="match status" value="1"/>
</dbReference>
<dbReference type="Proteomes" id="UP000650524">
    <property type="component" value="Unassembled WGS sequence"/>
</dbReference>
<feature type="non-terminal residue" evidence="6">
    <location>
        <position position="119"/>
    </location>
</feature>
<keyword evidence="2" id="KW-0731">Sigma factor</keyword>
<keyword evidence="1" id="KW-0805">Transcription regulation</keyword>
<keyword evidence="4" id="KW-0804">Transcription</keyword>
<sequence length="119" mass="13823">MTSIISDSTDHHLIAEFKAGSMEAMEKIVGRYEDRIFTFGLKMCGHLQDAEDIAQETFLNAFRYLKDFREETKLKNWLFKIAAGVCMKKRRKKKCEPDHEISLDSFIHEDGSDGKYEIP</sequence>
<keyword evidence="3" id="KW-0238">DNA-binding</keyword>
<dbReference type="Pfam" id="PF04542">
    <property type="entry name" value="Sigma70_r2"/>
    <property type="match status" value="1"/>
</dbReference>
<dbReference type="AlphaFoldDB" id="A0A8J6MZ95"/>
<dbReference type="GO" id="GO:0006352">
    <property type="term" value="P:DNA-templated transcription initiation"/>
    <property type="evidence" value="ECO:0007669"/>
    <property type="project" value="InterPro"/>
</dbReference>
<dbReference type="InterPro" id="IPR039425">
    <property type="entry name" value="RNA_pol_sigma-70-like"/>
</dbReference>
<evidence type="ECO:0000259" key="5">
    <source>
        <dbReference type="Pfam" id="PF04542"/>
    </source>
</evidence>
<dbReference type="GO" id="GO:0003677">
    <property type="term" value="F:DNA binding"/>
    <property type="evidence" value="ECO:0007669"/>
    <property type="project" value="UniProtKB-KW"/>
</dbReference>
<reference evidence="6 7" key="1">
    <citation type="submission" date="2020-08" db="EMBL/GenBank/DDBJ databases">
        <title>Bridging the membrane lipid divide: bacteria of the FCB group superphylum have the potential to synthesize archaeal ether lipids.</title>
        <authorList>
            <person name="Villanueva L."/>
            <person name="Von Meijenfeldt F.A.B."/>
            <person name="Westbye A.B."/>
            <person name="Yadav S."/>
            <person name="Hopmans E.C."/>
            <person name="Dutilh B.E."/>
            <person name="Sinninghe Damste J.S."/>
        </authorList>
    </citation>
    <scope>NUCLEOTIDE SEQUENCE [LARGE SCALE GENOMIC DNA]</scope>
    <source>
        <strain evidence="6">NIOZ-UU27</strain>
    </source>
</reference>
<proteinExistence type="predicted"/>
<gene>
    <name evidence="6" type="ORF">H8E19_01815</name>
</gene>
<dbReference type="EMBL" id="JACNJD010000092">
    <property type="protein sequence ID" value="MBC8176114.1"/>
    <property type="molecule type" value="Genomic_DNA"/>
</dbReference>
<name>A0A8J6MZ95_9DELT</name>
<accession>A0A8J6MZ95</accession>
<dbReference type="PANTHER" id="PTHR43133:SF8">
    <property type="entry name" value="RNA POLYMERASE SIGMA FACTOR HI_1459-RELATED"/>
    <property type="match status" value="1"/>
</dbReference>
<evidence type="ECO:0000256" key="1">
    <source>
        <dbReference type="ARBA" id="ARBA00023015"/>
    </source>
</evidence>
<dbReference type="InterPro" id="IPR013325">
    <property type="entry name" value="RNA_pol_sigma_r2"/>
</dbReference>
<comment type="caution">
    <text evidence="6">The sequence shown here is derived from an EMBL/GenBank/DDBJ whole genome shotgun (WGS) entry which is preliminary data.</text>
</comment>
<evidence type="ECO:0000256" key="3">
    <source>
        <dbReference type="ARBA" id="ARBA00023125"/>
    </source>
</evidence>
<protein>
    <recommendedName>
        <fullName evidence="5">RNA polymerase sigma-70 region 2 domain-containing protein</fullName>
    </recommendedName>
</protein>
<evidence type="ECO:0000313" key="7">
    <source>
        <dbReference type="Proteomes" id="UP000650524"/>
    </source>
</evidence>
<dbReference type="GO" id="GO:0016987">
    <property type="term" value="F:sigma factor activity"/>
    <property type="evidence" value="ECO:0007669"/>
    <property type="project" value="UniProtKB-KW"/>
</dbReference>
<evidence type="ECO:0000256" key="2">
    <source>
        <dbReference type="ARBA" id="ARBA00023082"/>
    </source>
</evidence>
<dbReference type="InterPro" id="IPR007627">
    <property type="entry name" value="RNA_pol_sigma70_r2"/>
</dbReference>
<evidence type="ECO:0000313" key="6">
    <source>
        <dbReference type="EMBL" id="MBC8176114.1"/>
    </source>
</evidence>
<feature type="domain" description="RNA polymerase sigma-70 region 2" evidence="5">
    <location>
        <begin position="29"/>
        <end position="94"/>
    </location>
</feature>